<feature type="compositionally biased region" description="Basic and acidic residues" evidence="1">
    <location>
        <begin position="292"/>
        <end position="306"/>
    </location>
</feature>
<dbReference type="RefSeq" id="WP_097545155.1">
    <property type="nucleotide sequence ID" value="NZ_NWSK01000021.1"/>
</dbReference>
<dbReference type="Pfam" id="PF13103">
    <property type="entry name" value="TonB_2"/>
    <property type="match status" value="1"/>
</dbReference>
<feature type="compositionally biased region" description="Polar residues" evidence="1">
    <location>
        <begin position="227"/>
        <end position="241"/>
    </location>
</feature>
<organism evidence="3 4">
    <name type="scientific">Rhizobium anhuiense</name>
    <dbReference type="NCBI Taxonomy" id="1184720"/>
    <lineage>
        <taxon>Bacteria</taxon>
        <taxon>Pseudomonadati</taxon>
        <taxon>Pseudomonadota</taxon>
        <taxon>Alphaproteobacteria</taxon>
        <taxon>Hyphomicrobiales</taxon>
        <taxon>Rhizobiaceae</taxon>
        <taxon>Rhizobium/Agrobacterium group</taxon>
        <taxon>Rhizobium</taxon>
    </lineage>
</organism>
<evidence type="ECO:0000313" key="3">
    <source>
        <dbReference type="EMBL" id="PDS47988.1"/>
    </source>
</evidence>
<evidence type="ECO:0000256" key="2">
    <source>
        <dbReference type="SAM" id="Phobius"/>
    </source>
</evidence>
<dbReference type="Gene3D" id="3.30.1150.10">
    <property type="match status" value="1"/>
</dbReference>
<sequence>MAISAKTRSRQVLIGEPDADGNLNDNTPGVHPGHELSDLRNVQRQPAGEAVVHYARFAQIPSFPDHPEAEPIASVPAPPMDAAVEKQEDEKTPVRRRVALTCIGSFFFHAALAVTLFLVIPKPSDETLMEAGEAISVVMLGSSDADQSAAGETEVTIQQEIVPETVEPETVQPVDTAVVQPEAVQPETVQPTDAEPVEAVQPTREVTRQSAETVTTAEPEVLVSENPAETSVAQPKSTVVPEQSPEIPVTSAEPPVATALQPEPEEIKPVETAANSPEPEPPVEIVNPQPKPKLEKAAEKKPVERKRPPKKAQGSEGDAKQESRMGAVDGQADANSDNNSRTSGGRSGAGGASEANYKGKLVSRLFRCVDRLESRYRRDSASLNVRITINRSGGITASGLVRGSGLGEVDGAVMSRISSCNLPAMPDDWAGSSRTYTFPVQVTAR</sequence>
<accession>A0ABX4J1I2</accession>
<feature type="transmembrane region" description="Helical" evidence="2">
    <location>
        <begin position="98"/>
        <end position="120"/>
    </location>
</feature>
<keyword evidence="2" id="KW-0472">Membrane</keyword>
<reference evidence="3 4" key="1">
    <citation type="submission" date="2017-09" db="EMBL/GenBank/DDBJ databases">
        <title>Comparative genomics of rhizobia isolated from Phaseolus vulgaris in China.</title>
        <authorList>
            <person name="Tong W."/>
        </authorList>
    </citation>
    <scope>NUCLEOTIDE SEQUENCE [LARGE SCALE GENOMIC DNA]</scope>
    <source>
        <strain evidence="3 4">Y27</strain>
    </source>
</reference>
<keyword evidence="2" id="KW-0812">Transmembrane</keyword>
<dbReference type="EMBL" id="NWSL01000033">
    <property type="protein sequence ID" value="PDS47988.1"/>
    <property type="molecule type" value="Genomic_DNA"/>
</dbReference>
<evidence type="ECO:0000256" key="1">
    <source>
        <dbReference type="SAM" id="MobiDB-lite"/>
    </source>
</evidence>
<feature type="region of interest" description="Disordered" evidence="1">
    <location>
        <begin position="1"/>
        <end position="36"/>
    </location>
</feature>
<keyword evidence="2" id="KW-1133">Transmembrane helix</keyword>
<dbReference type="SUPFAM" id="SSF74653">
    <property type="entry name" value="TolA/TonB C-terminal domain"/>
    <property type="match status" value="1"/>
</dbReference>
<feature type="compositionally biased region" description="Low complexity" evidence="1">
    <location>
        <begin position="335"/>
        <end position="344"/>
    </location>
</feature>
<proteinExistence type="predicted"/>
<gene>
    <name evidence="3" type="ORF">CO662_32105</name>
</gene>
<comment type="caution">
    <text evidence="3">The sequence shown here is derived from an EMBL/GenBank/DDBJ whole genome shotgun (WGS) entry which is preliminary data.</text>
</comment>
<evidence type="ECO:0000313" key="4">
    <source>
        <dbReference type="Proteomes" id="UP000219972"/>
    </source>
</evidence>
<feature type="region of interest" description="Disordered" evidence="1">
    <location>
        <begin position="184"/>
        <end position="354"/>
    </location>
</feature>
<protein>
    <recommendedName>
        <fullName evidence="5">TonB family protein</fullName>
    </recommendedName>
</protein>
<name>A0ABX4J1I2_9HYPH</name>
<evidence type="ECO:0008006" key="5">
    <source>
        <dbReference type="Google" id="ProtNLM"/>
    </source>
</evidence>
<dbReference type="Proteomes" id="UP000219972">
    <property type="component" value="Unassembled WGS sequence"/>
</dbReference>
<keyword evidence="4" id="KW-1185">Reference proteome</keyword>